<dbReference type="PANTHER" id="PTHR35863:SF1">
    <property type="entry name" value="COBALT-PRECORRIN-5B C(1)-METHYLTRANSFERASE"/>
    <property type="match status" value="1"/>
</dbReference>
<evidence type="ECO:0000256" key="2">
    <source>
        <dbReference type="ARBA" id="ARBA00022603"/>
    </source>
</evidence>
<dbReference type="PANTHER" id="PTHR35863">
    <property type="entry name" value="COBALT-PRECORRIN-5B C(1)-METHYLTRANSFERASE"/>
    <property type="match status" value="1"/>
</dbReference>
<evidence type="ECO:0000256" key="5">
    <source>
        <dbReference type="HAMAP-Rule" id="MF_00787"/>
    </source>
</evidence>
<keyword evidence="3 5" id="KW-0808">Transferase</keyword>
<keyword evidence="7" id="KW-1185">Reference proteome</keyword>
<dbReference type="SUPFAM" id="SSF111342">
    <property type="entry name" value="CbiD-like"/>
    <property type="match status" value="1"/>
</dbReference>
<evidence type="ECO:0000256" key="3">
    <source>
        <dbReference type="ARBA" id="ARBA00022679"/>
    </source>
</evidence>
<dbReference type="PIRSF" id="PIRSF026782">
    <property type="entry name" value="CbiD"/>
    <property type="match status" value="1"/>
</dbReference>
<dbReference type="UniPathway" id="UPA00148">
    <property type="reaction ID" value="UER00227"/>
</dbReference>
<evidence type="ECO:0000313" key="6">
    <source>
        <dbReference type="EMBL" id="OEF97998.1"/>
    </source>
</evidence>
<dbReference type="RefSeq" id="WP_069642395.1">
    <property type="nucleotide sequence ID" value="NZ_MIJE01000002.1"/>
</dbReference>
<dbReference type="Proteomes" id="UP000094296">
    <property type="component" value="Unassembled WGS sequence"/>
</dbReference>
<dbReference type="GO" id="GO:0043780">
    <property type="term" value="F:cobalt-precorrin-5B C1-methyltransferase activity"/>
    <property type="evidence" value="ECO:0007669"/>
    <property type="project" value="RHEA"/>
</dbReference>
<dbReference type="GO" id="GO:0019251">
    <property type="term" value="P:anaerobic cobalamin biosynthetic process"/>
    <property type="evidence" value="ECO:0007669"/>
    <property type="project" value="UniProtKB-UniRule"/>
</dbReference>
<dbReference type="GO" id="GO:0032259">
    <property type="term" value="P:methylation"/>
    <property type="evidence" value="ECO:0007669"/>
    <property type="project" value="UniProtKB-KW"/>
</dbReference>
<evidence type="ECO:0000256" key="4">
    <source>
        <dbReference type="ARBA" id="ARBA00022691"/>
    </source>
</evidence>
<dbReference type="HAMAP" id="MF_00787">
    <property type="entry name" value="CbiD"/>
    <property type="match status" value="1"/>
</dbReference>
<dbReference type="InterPro" id="IPR036074">
    <property type="entry name" value="CbiD_sf"/>
</dbReference>
<evidence type="ECO:0000256" key="1">
    <source>
        <dbReference type="ARBA" id="ARBA00022573"/>
    </source>
</evidence>
<comment type="similarity">
    <text evidence="5">Belongs to the CbiD family.</text>
</comment>
<dbReference type="OrthoDB" id="6439987at2"/>
<keyword evidence="2 5" id="KW-0489">Methyltransferase</keyword>
<dbReference type="STRING" id="766136.BHF68_13110"/>
<dbReference type="AlphaFoldDB" id="A0A1E5G4J1"/>
<dbReference type="Gene3D" id="3.30.2110.10">
    <property type="entry name" value="CbiD-like"/>
    <property type="match status" value="1"/>
</dbReference>
<accession>A0A1E5G4J1</accession>
<comment type="catalytic activity">
    <reaction evidence="5">
        <text>Co-precorrin-5B + S-adenosyl-L-methionine = Co-precorrin-6A + S-adenosyl-L-homocysteine</text>
        <dbReference type="Rhea" id="RHEA:26285"/>
        <dbReference type="ChEBI" id="CHEBI:57856"/>
        <dbReference type="ChEBI" id="CHEBI:59789"/>
        <dbReference type="ChEBI" id="CHEBI:60063"/>
        <dbReference type="ChEBI" id="CHEBI:60064"/>
        <dbReference type="EC" id="2.1.1.195"/>
    </reaction>
</comment>
<dbReference type="InterPro" id="IPR002748">
    <property type="entry name" value="CbiD"/>
</dbReference>
<keyword evidence="1 5" id="KW-0169">Cobalamin biosynthesis</keyword>
<gene>
    <name evidence="5" type="primary">cbiD</name>
    <name evidence="6" type="ORF">BHF68_13110</name>
</gene>
<organism evidence="6 7">
    <name type="scientific">Desulfuribacillus alkaliarsenatis</name>
    <dbReference type="NCBI Taxonomy" id="766136"/>
    <lineage>
        <taxon>Bacteria</taxon>
        <taxon>Bacillati</taxon>
        <taxon>Bacillota</taxon>
        <taxon>Desulfuribacillia</taxon>
        <taxon>Desulfuribacillales</taxon>
        <taxon>Desulfuribacillaceae</taxon>
        <taxon>Desulfuribacillus</taxon>
    </lineage>
</organism>
<comment type="pathway">
    <text evidence="5">Cofactor biosynthesis; adenosylcobalamin biosynthesis; cob(II)yrinate a,c-diamide from sirohydrochlorin (anaerobic route): step 6/10.</text>
</comment>
<dbReference type="EMBL" id="MIJE01000002">
    <property type="protein sequence ID" value="OEF97998.1"/>
    <property type="molecule type" value="Genomic_DNA"/>
</dbReference>
<reference evidence="6 7" key="1">
    <citation type="submission" date="2016-09" db="EMBL/GenBank/DDBJ databases">
        <title>Draft genome sequence for the type strain of Desulfuribacillus alkaliarsenatis AHT28, an obligately anaerobic, sulfidogenic bacterium isolated from Russian soda lake sediments.</title>
        <authorList>
            <person name="Abin C.A."/>
            <person name="Hollibaugh J.T."/>
        </authorList>
    </citation>
    <scope>NUCLEOTIDE SEQUENCE [LARGE SCALE GENOMIC DNA]</scope>
    <source>
        <strain evidence="6 7">AHT28</strain>
    </source>
</reference>
<comment type="function">
    <text evidence="5">Catalyzes the methylation of C-1 in cobalt-precorrin-5B to form cobalt-precorrin-6A.</text>
</comment>
<dbReference type="NCBIfam" id="TIGR00312">
    <property type="entry name" value="cbiD"/>
    <property type="match status" value="1"/>
</dbReference>
<proteinExistence type="inferred from homology"/>
<dbReference type="Pfam" id="PF01888">
    <property type="entry name" value="CbiD"/>
    <property type="match status" value="1"/>
</dbReference>
<name>A0A1E5G4J1_9FIRM</name>
<comment type="caution">
    <text evidence="6">The sequence shown here is derived from an EMBL/GenBank/DDBJ whole genome shotgun (WGS) entry which is preliminary data.</text>
</comment>
<keyword evidence="4 5" id="KW-0949">S-adenosyl-L-methionine</keyword>
<dbReference type="EC" id="2.1.1.195" evidence="5"/>
<sequence length="380" mass="40124">MGNQTKLRSGYTTGTCAAAATRAAIERLLGNDVTEVTITLPNGEQVRIPVAFAKIEGTTAKAGVIKDAGDDPDVTNNMCIQSEVQLHTGGNQEIVITGGEGIGKVTKPGLSVPVGEYAINPVPRQMIMQQAQELLSSGMGATITLSAPEGAKIANKTLNPKLGIIGGISILGTTGIVRPMSEEAYLDSLIPQIHQAIAMGQSVIALTPGGMGEKKLLSLGVNSDAIVQTSNFIGAMIKECAKHEQIRGILLFGHIGKLIKVSAGIFHTHSKVADGRRETLAAHVALMEAPVQAIRDIMALNTIDAGKDIVEQYGLQQVYTSLATAASQRVIDLIEEVRYHNEAESLPQISVGTVMYALDGQILGYDLEAADLGKELGWRL</sequence>
<evidence type="ECO:0000313" key="7">
    <source>
        <dbReference type="Proteomes" id="UP000094296"/>
    </source>
</evidence>
<protein>
    <recommendedName>
        <fullName evidence="5">Cobalt-precorrin-5B C(1)-methyltransferase</fullName>
        <ecNumber evidence="5">2.1.1.195</ecNumber>
    </recommendedName>
    <alternativeName>
        <fullName evidence="5">Cobalt-precorrin-6A synthase</fullName>
    </alternativeName>
</protein>